<dbReference type="HAMAP" id="MF_00269">
    <property type="entry name" value="Tpx"/>
    <property type="match status" value="1"/>
</dbReference>
<dbReference type="SUPFAM" id="SSF52833">
    <property type="entry name" value="Thioredoxin-like"/>
    <property type="match status" value="1"/>
</dbReference>
<feature type="domain" description="Thioredoxin" evidence="4">
    <location>
        <begin position="18"/>
        <end position="166"/>
    </location>
</feature>
<dbReference type="InterPro" id="IPR013740">
    <property type="entry name" value="Redoxin"/>
</dbReference>
<dbReference type="EMBL" id="NZEX01000041">
    <property type="protein sequence ID" value="MAH62621.1"/>
    <property type="molecule type" value="Genomic_DNA"/>
</dbReference>
<evidence type="ECO:0000256" key="2">
    <source>
        <dbReference type="ARBA" id="ARBA00023284"/>
    </source>
</evidence>
<dbReference type="PROSITE" id="PS51352">
    <property type="entry name" value="THIOREDOXIN_2"/>
    <property type="match status" value="1"/>
</dbReference>
<sequence length="166" mass="17889">MAEISWRGLIVNTEGELPQVGSRAPDFMLAAQDLSDLHLSDFTGKNLILNIFPSIDTKTCATSVRTFNVKAANQDNTVVLCVSMDLPQAQARFCGAENIKNVQTGSAFRSPNFGVDYGVTIKDSFRRGLMARAIVAIDSNGIIKHTELVPEVAQQPDYDAALAAAS</sequence>
<dbReference type="GO" id="GO:0008379">
    <property type="term" value="F:thioredoxin peroxidase activity"/>
    <property type="evidence" value="ECO:0007669"/>
    <property type="project" value="UniProtKB-UniRule"/>
</dbReference>
<evidence type="ECO:0000256" key="3">
    <source>
        <dbReference type="HAMAP-Rule" id="MF_00269"/>
    </source>
</evidence>
<name>A0A2D6YHH4_9DELT</name>
<dbReference type="InterPro" id="IPR050455">
    <property type="entry name" value="Tpx_Peroxidase_subfamily"/>
</dbReference>
<dbReference type="Pfam" id="PF08534">
    <property type="entry name" value="Redoxin"/>
    <property type="match status" value="1"/>
</dbReference>
<keyword evidence="3" id="KW-0560">Oxidoreductase</keyword>
<comment type="function">
    <text evidence="3">Thiol-specific peroxidase that catalyzes the reduction of hydrogen peroxide and organic hydroperoxides to water and alcohols, respectively. Plays a role in cell protection against oxidative stress by detoxifying peroxides.</text>
</comment>
<evidence type="ECO:0000313" key="5">
    <source>
        <dbReference type="EMBL" id="MAH62621.1"/>
    </source>
</evidence>
<feature type="disulfide bond" description="Redox-active" evidence="3">
    <location>
        <begin position="60"/>
        <end position="94"/>
    </location>
</feature>
<comment type="catalytic activity">
    <reaction evidence="3">
        <text>a hydroperoxide + [thioredoxin]-dithiol = an alcohol + [thioredoxin]-disulfide + H2O</text>
        <dbReference type="Rhea" id="RHEA:62620"/>
        <dbReference type="Rhea" id="RHEA-COMP:10698"/>
        <dbReference type="Rhea" id="RHEA-COMP:10700"/>
        <dbReference type="ChEBI" id="CHEBI:15377"/>
        <dbReference type="ChEBI" id="CHEBI:29950"/>
        <dbReference type="ChEBI" id="CHEBI:30879"/>
        <dbReference type="ChEBI" id="CHEBI:35924"/>
        <dbReference type="ChEBI" id="CHEBI:50058"/>
        <dbReference type="EC" id="1.11.1.24"/>
    </reaction>
</comment>
<keyword evidence="1 3" id="KW-1015">Disulfide bond</keyword>
<evidence type="ECO:0000256" key="1">
    <source>
        <dbReference type="ARBA" id="ARBA00023157"/>
    </source>
</evidence>
<dbReference type="CDD" id="cd03014">
    <property type="entry name" value="PRX_Atyp2cys"/>
    <property type="match status" value="1"/>
</dbReference>
<comment type="miscellaneous">
    <text evidence="3">The active site is a conserved redox-active cysteine residue, the peroxidatic cysteine (C(P)), which makes the nucleophilic attack on the peroxide substrate. The peroxide oxidizes the C(P)-SH to cysteine sulfenic acid (C(P)-SOH), which then reacts with another cysteine residue, the resolving cysteine (C(R)), to form a disulfide bridge. The disulfide is subsequently reduced by an appropriate electron donor to complete the catalytic cycle. In this atypical 2-Cys peroxiredoxin, C(R) is present in the same subunit to form an intramolecular disulfide. The disulfide is subsequently reduced by thioredoxin.</text>
</comment>
<keyword evidence="3" id="KW-0049">Antioxidant</keyword>
<comment type="similarity">
    <text evidence="3">Belongs to the peroxiredoxin family. Tpx subfamily.</text>
</comment>
<feature type="active site" description="Cysteine sulfenic acid (-SOH) intermediate" evidence="3">
    <location>
        <position position="60"/>
    </location>
</feature>
<evidence type="ECO:0000313" key="6">
    <source>
        <dbReference type="Proteomes" id="UP000226525"/>
    </source>
</evidence>
<dbReference type="NCBIfam" id="NF001808">
    <property type="entry name" value="PRK00522.1"/>
    <property type="match status" value="1"/>
</dbReference>
<dbReference type="Gene3D" id="3.40.30.10">
    <property type="entry name" value="Glutaredoxin"/>
    <property type="match status" value="1"/>
</dbReference>
<dbReference type="PANTHER" id="PTHR43110">
    <property type="entry name" value="THIOL PEROXIDASE"/>
    <property type="match status" value="1"/>
</dbReference>
<dbReference type="PANTHER" id="PTHR43110:SF1">
    <property type="entry name" value="THIOL PEROXIDASE"/>
    <property type="match status" value="1"/>
</dbReference>
<dbReference type="AlphaFoldDB" id="A0A2D6YHH4"/>
<dbReference type="InterPro" id="IPR013766">
    <property type="entry name" value="Thioredoxin_domain"/>
</dbReference>
<keyword evidence="2 3" id="KW-0676">Redox-active center</keyword>
<keyword evidence="3 5" id="KW-0575">Peroxidase</keyword>
<protein>
    <recommendedName>
        <fullName evidence="3">Thiol peroxidase</fullName>
        <shortName evidence="3">Tpx</shortName>
        <ecNumber evidence="3">1.11.1.24</ecNumber>
    </recommendedName>
    <alternativeName>
        <fullName evidence="3">Peroxiredoxin tpx</fullName>
        <shortName evidence="3">Prx</shortName>
    </alternativeName>
    <alternativeName>
        <fullName evidence="3">Thioredoxin peroxidase</fullName>
    </alternativeName>
    <alternativeName>
        <fullName evidence="3">Thioredoxin-dependent peroxiredoxin</fullName>
    </alternativeName>
</protein>
<accession>A0A2D6YHH4</accession>
<comment type="subunit">
    <text evidence="3">Homodimer.</text>
</comment>
<dbReference type="Proteomes" id="UP000226525">
    <property type="component" value="Unassembled WGS sequence"/>
</dbReference>
<dbReference type="EC" id="1.11.1.24" evidence="3"/>
<proteinExistence type="inferred from homology"/>
<gene>
    <name evidence="3" type="primary">tpx</name>
    <name evidence="5" type="ORF">CMN54_04065</name>
</gene>
<comment type="caution">
    <text evidence="5">The sequence shown here is derived from an EMBL/GenBank/DDBJ whole genome shotgun (WGS) entry which is preliminary data.</text>
</comment>
<dbReference type="InterPro" id="IPR036249">
    <property type="entry name" value="Thioredoxin-like_sf"/>
</dbReference>
<organism evidence="5 6">
    <name type="scientific">SAR324 cluster bacterium</name>
    <dbReference type="NCBI Taxonomy" id="2024889"/>
    <lineage>
        <taxon>Bacteria</taxon>
        <taxon>Deltaproteobacteria</taxon>
        <taxon>SAR324 cluster</taxon>
    </lineage>
</organism>
<dbReference type="InterPro" id="IPR002065">
    <property type="entry name" value="TPX"/>
</dbReference>
<reference evidence="6" key="1">
    <citation type="submission" date="2017-09" db="EMBL/GenBank/DDBJ databases">
        <title>The Reconstruction of 2,631 Draft Metagenome-Assembled Genomes from the Global Oceans.</title>
        <authorList>
            <person name="Tully B.J."/>
            <person name="Graham E.D."/>
            <person name="Heidelberg J.F."/>
        </authorList>
    </citation>
    <scope>NUCLEOTIDE SEQUENCE [LARGE SCALE GENOMIC DNA]</scope>
</reference>
<evidence type="ECO:0000259" key="4">
    <source>
        <dbReference type="PROSITE" id="PS51352"/>
    </source>
</evidence>